<feature type="region of interest" description="Disordered" evidence="2">
    <location>
        <begin position="1"/>
        <end position="98"/>
    </location>
</feature>
<feature type="compositionally biased region" description="Basic and acidic residues" evidence="2">
    <location>
        <begin position="68"/>
        <end position="89"/>
    </location>
</feature>
<name>A0A2G9U374_TELCI</name>
<dbReference type="AlphaFoldDB" id="A0A2G9U374"/>
<keyword evidence="1" id="KW-0175">Coiled coil</keyword>
<dbReference type="Proteomes" id="UP000230423">
    <property type="component" value="Unassembled WGS sequence"/>
</dbReference>
<evidence type="ECO:0000256" key="1">
    <source>
        <dbReference type="SAM" id="Coils"/>
    </source>
</evidence>
<feature type="coiled-coil region" evidence="1">
    <location>
        <begin position="98"/>
        <end position="132"/>
    </location>
</feature>
<feature type="compositionally biased region" description="Basic and acidic residues" evidence="2">
    <location>
        <begin position="1"/>
        <end position="27"/>
    </location>
</feature>
<evidence type="ECO:0008006" key="5">
    <source>
        <dbReference type="Google" id="ProtNLM"/>
    </source>
</evidence>
<evidence type="ECO:0000313" key="3">
    <source>
        <dbReference type="EMBL" id="PIO64726.1"/>
    </source>
</evidence>
<protein>
    <recommendedName>
        <fullName evidence="5">CCHC-type domain-containing protein</fullName>
    </recommendedName>
</protein>
<gene>
    <name evidence="3" type="ORF">TELCIR_13639</name>
</gene>
<keyword evidence="4" id="KW-1185">Reference proteome</keyword>
<accession>A0A2G9U374</accession>
<proteinExistence type="predicted"/>
<evidence type="ECO:0000313" key="4">
    <source>
        <dbReference type="Proteomes" id="UP000230423"/>
    </source>
</evidence>
<reference evidence="3 4" key="1">
    <citation type="submission" date="2015-09" db="EMBL/GenBank/DDBJ databases">
        <title>Draft genome of the parasitic nematode Teladorsagia circumcincta isolate WARC Sus (inbred).</title>
        <authorList>
            <person name="Mitreva M."/>
        </authorList>
    </citation>
    <scope>NUCLEOTIDE SEQUENCE [LARGE SCALE GENOMIC DNA]</scope>
    <source>
        <strain evidence="3 4">S</strain>
    </source>
</reference>
<dbReference type="EMBL" id="KZ349640">
    <property type="protein sequence ID" value="PIO64726.1"/>
    <property type="molecule type" value="Genomic_DNA"/>
</dbReference>
<organism evidence="3 4">
    <name type="scientific">Teladorsagia circumcincta</name>
    <name type="common">Brown stomach worm</name>
    <name type="synonym">Ostertagia circumcincta</name>
    <dbReference type="NCBI Taxonomy" id="45464"/>
    <lineage>
        <taxon>Eukaryota</taxon>
        <taxon>Metazoa</taxon>
        <taxon>Ecdysozoa</taxon>
        <taxon>Nematoda</taxon>
        <taxon>Chromadorea</taxon>
        <taxon>Rhabditida</taxon>
        <taxon>Rhabditina</taxon>
        <taxon>Rhabditomorpha</taxon>
        <taxon>Strongyloidea</taxon>
        <taxon>Trichostrongylidae</taxon>
        <taxon>Teladorsagia</taxon>
    </lineage>
</organism>
<dbReference type="OrthoDB" id="5875301at2759"/>
<sequence>MEQQIDNRADESEVIRNNEQFKEQLHEFDEEPPIENDLVMVDEDAHMDYESDAEDRNEEQRNVNADDVEIHNEAERNGPEEEGEVRNEEQGNGPEEEIQQARDEIAGLQQQLRQARQAVLDFRMVINELESRERCETRKFDGRIENPDELFMPCAFCRRRGDHCSDSCLVFRFTRERKQLVNRAQLCTMCFDYNCSRGRRCRKRNTRCYYCGRCGHNSALCTLPEKSIRINDELELLKRRYNDAFVRVLRFERKLRRRGVDM</sequence>
<evidence type="ECO:0000256" key="2">
    <source>
        <dbReference type="SAM" id="MobiDB-lite"/>
    </source>
</evidence>